<keyword evidence="2" id="KW-1185">Reference proteome</keyword>
<name>A0A434AZ62_9BACT</name>
<dbReference type="Proteomes" id="UP000282985">
    <property type="component" value="Unassembled WGS sequence"/>
</dbReference>
<evidence type="ECO:0000313" key="2">
    <source>
        <dbReference type="Proteomes" id="UP000282985"/>
    </source>
</evidence>
<accession>A0A434AZ62</accession>
<dbReference type="EMBL" id="RJJX01000001">
    <property type="protein sequence ID" value="RUT79826.1"/>
    <property type="molecule type" value="Genomic_DNA"/>
</dbReference>
<protein>
    <submittedName>
        <fullName evidence="1">Uncharacterized protein</fullName>
    </submittedName>
</protein>
<dbReference type="RefSeq" id="WP_127341965.1">
    <property type="nucleotide sequence ID" value="NZ_RJJX01000001.1"/>
</dbReference>
<sequence>MKKLKEIKLNDFQLNVLLNEQEKEEYKFLLQDNVYCPHCKEVCEDGIEVTENILNWLNDILVKGKCRKCGKEVNRFIELGEDKEFFDRANAFRRSIGNLKD</sequence>
<dbReference type="OrthoDB" id="1121084at2"/>
<gene>
    <name evidence="1" type="ORF">DLK05_00270</name>
</gene>
<proteinExistence type="predicted"/>
<organism evidence="1 2">
    <name type="scientific">Ancylomarina longa</name>
    <dbReference type="NCBI Taxonomy" id="2487017"/>
    <lineage>
        <taxon>Bacteria</taxon>
        <taxon>Pseudomonadati</taxon>
        <taxon>Bacteroidota</taxon>
        <taxon>Bacteroidia</taxon>
        <taxon>Marinilabiliales</taxon>
        <taxon>Marinifilaceae</taxon>
        <taxon>Ancylomarina</taxon>
    </lineage>
</organism>
<comment type="caution">
    <text evidence="1">The sequence shown here is derived from an EMBL/GenBank/DDBJ whole genome shotgun (WGS) entry which is preliminary data.</text>
</comment>
<dbReference type="AlphaFoldDB" id="A0A434AZ62"/>
<evidence type="ECO:0000313" key="1">
    <source>
        <dbReference type="EMBL" id="RUT79826.1"/>
    </source>
</evidence>
<reference evidence="1 2" key="1">
    <citation type="submission" date="2018-11" db="EMBL/GenBank/DDBJ databases">
        <title>Parancylomarina longa gen. nov., sp. nov., isolated from sediments of southern Okinawa.</title>
        <authorList>
            <person name="Fu T."/>
        </authorList>
    </citation>
    <scope>NUCLEOTIDE SEQUENCE [LARGE SCALE GENOMIC DNA]</scope>
    <source>
        <strain evidence="1 2">T3-2 S1-C</strain>
    </source>
</reference>